<keyword evidence="1" id="KW-0175">Coiled coil</keyword>
<feature type="transmembrane region" description="Helical" evidence="2">
    <location>
        <begin position="6"/>
        <end position="28"/>
    </location>
</feature>
<organism evidence="3 4">
    <name type="scientific">Rhizobium meliloti</name>
    <name type="common">Ensifer meliloti</name>
    <name type="synonym">Sinorhizobium meliloti</name>
    <dbReference type="NCBI Taxonomy" id="382"/>
    <lineage>
        <taxon>Bacteria</taxon>
        <taxon>Pseudomonadati</taxon>
        <taxon>Pseudomonadota</taxon>
        <taxon>Alphaproteobacteria</taxon>
        <taxon>Hyphomicrobiales</taxon>
        <taxon>Rhizobiaceae</taxon>
        <taxon>Sinorhizobium/Ensifer group</taxon>
        <taxon>Sinorhizobium</taxon>
    </lineage>
</organism>
<name>A0A2J0Z6D2_RHIML</name>
<keyword evidence="2" id="KW-1133">Transmembrane helix</keyword>
<evidence type="ECO:0000256" key="2">
    <source>
        <dbReference type="SAM" id="Phobius"/>
    </source>
</evidence>
<keyword evidence="2" id="KW-0812">Transmembrane</keyword>
<feature type="coiled-coil region" evidence="1">
    <location>
        <begin position="32"/>
        <end position="59"/>
    </location>
</feature>
<evidence type="ECO:0000313" key="3">
    <source>
        <dbReference type="EMBL" id="PJR16074.1"/>
    </source>
</evidence>
<evidence type="ECO:0000256" key="1">
    <source>
        <dbReference type="SAM" id="Coils"/>
    </source>
</evidence>
<dbReference type="Proteomes" id="UP000231987">
    <property type="component" value="Unassembled WGS sequence"/>
</dbReference>
<gene>
    <name evidence="3" type="ORF">CEJ86_04515</name>
</gene>
<reference evidence="3 4" key="1">
    <citation type="submission" date="2017-06" db="EMBL/GenBank/DDBJ databases">
        <title>Ensifer strains isolated from leguminous trees and herbs display diverse denitrification phenotypes with some acting as strong N2O sinks.</title>
        <authorList>
            <person name="Woliy K."/>
            <person name="Mania D."/>
            <person name="Bakken L.R."/>
            <person name="Frostegard A."/>
        </authorList>
    </citation>
    <scope>NUCLEOTIDE SEQUENCE [LARGE SCALE GENOMIC DNA]</scope>
    <source>
        <strain evidence="3 4">AC50a</strain>
    </source>
</reference>
<protein>
    <submittedName>
        <fullName evidence="3">Uncharacterized protein</fullName>
    </submittedName>
</protein>
<accession>A0A2J0Z6D2</accession>
<proteinExistence type="predicted"/>
<comment type="caution">
    <text evidence="3">The sequence shown here is derived from an EMBL/GenBank/DDBJ whole genome shotgun (WGS) entry which is preliminary data.</text>
</comment>
<dbReference type="EMBL" id="NJGD01000002">
    <property type="protein sequence ID" value="PJR16074.1"/>
    <property type="molecule type" value="Genomic_DNA"/>
</dbReference>
<sequence>MITLSYGTLALSLLGTALLTAILFNRVLGKKHKAIQERLDVLSEELSESRAQIEGQKDEYALLSKIAKERLHIIDEYQDTINELTNSSRVLKSST</sequence>
<keyword evidence="2" id="KW-0472">Membrane</keyword>
<evidence type="ECO:0000313" key="4">
    <source>
        <dbReference type="Proteomes" id="UP000231987"/>
    </source>
</evidence>
<dbReference type="AlphaFoldDB" id="A0A2J0Z6D2"/>